<keyword evidence="3" id="KW-1185">Reference proteome</keyword>
<accession>A0A9Q0MZQ1</accession>
<sequence length="179" mass="20070">MSPFSVLFVLLLATFSSIGNCDDNKEASELALEAYGQLLAPRHLVPRISRDLSAIRDAYPAVKNIIYSPPWVPGTVLAKLRTGTLNDIRRKYGNFKTKPLMTDWTILEFSKPYNPEVLAKKLVSKNFAELAEPNRIIGQSSSIKYEIGSGVYTFKSGWGDCQAGCINNHYWVFKVHRNA</sequence>
<feature type="chain" id="PRO_5040224411" evidence="1">
    <location>
        <begin position="22"/>
        <end position="179"/>
    </location>
</feature>
<evidence type="ECO:0000313" key="3">
    <source>
        <dbReference type="Proteomes" id="UP001151699"/>
    </source>
</evidence>
<name>A0A9Q0MZQ1_9DIPT</name>
<dbReference type="EMBL" id="WJQU01000003">
    <property type="protein sequence ID" value="KAJ6640160.1"/>
    <property type="molecule type" value="Genomic_DNA"/>
</dbReference>
<gene>
    <name evidence="2" type="ORF">Bhyg_12909</name>
</gene>
<keyword evidence="1" id="KW-0732">Signal</keyword>
<comment type="caution">
    <text evidence="2">The sequence shown here is derived from an EMBL/GenBank/DDBJ whole genome shotgun (WGS) entry which is preliminary data.</text>
</comment>
<dbReference type="Proteomes" id="UP001151699">
    <property type="component" value="Chromosome X"/>
</dbReference>
<dbReference type="OrthoDB" id="8250946at2759"/>
<dbReference type="AlphaFoldDB" id="A0A9Q0MZQ1"/>
<reference evidence="2" key="1">
    <citation type="submission" date="2022-07" db="EMBL/GenBank/DDBJ databases">
        <authorList>
            <person name="Trinca V."/>
            <person name="Uliana J.V.C."/>
            <person name="Torres T.T."/>
            <person name="Ward R.J."/>
            <person name="Monesi N."/>
        </authorList>
    </citation>
    <scope>NUCLEOTIDE SEQUENCE</scope>
    <source>
        <strain evidence="2">HSMRA1968</strain>
        <tissue evidence="2">Whole embryos</tissue>
    </source>
</reference>
<feature type="signal peptide" evidence="1">
    <location>
        <begin position="1"/>
        <end position="21"/>
    </location>
</feature>
<evidence type="ECO:0000256" key="1">
    <source>
        <dbReference type="SAM" id="SignalP"/>
    </source>
</evidence>
<evidence type="ECO:0000313" key="2">
    <source>
        <dbReference type="EMBL" id="KAJ6640160.1"/>
    </source>
</evidence>
<organism evidence="2 3">
    <name type="scientific">Pseudolycoriella hygida</name>
    <dbReference type="NCBI Taxonomy" id="35572"/>
    <lineage>
        <taxon>Eukaryota</taxon>
        <taxon>Metazoa</taxon>
        <taxon>Ecdysozoa</taxon>
        <taxon>Arthropoda</taxon>
        <taxon>Hexapoda</taxon>
        <taxon>Insecta</taxon>
        <taxon>Pterygota</taxon>
        <taxon>Neoptera</taxon>
        <taxon>Endopterygota</taxon>
        <taxon>Diptera</taxon>
        <taxon>Nematocera</taxon>
        <taxon>Sciaroidea</taxon>
        <taxon>Sciaridae</taxon>
        <taxon>Pseudolycoriella</taxon>
    </lineage>
</organism>
<proteinExistence type="predicted"/>
<protein>
    <submittedName>
        <fullName evidence="2">Uncharacterized protein</fullName>
    </submittedName>
</protein>